<protein>
    <recommendedName>
        <fullName evidence="1">ABC1 atypical kinase-like domain-containing protein</fullName>
    </recommendedName>
</protein>
<dbReference type="Proteomes" id="UP000518266">
    <property type="component" value="Unassembled WGS sequence"/>
</dbReference>
<dbReference type="PANTHER" id="PTHR43851">
    <property type="match status" value="1"/>
</dbReference>
<evidence type="ECO:0000259" key="1">
    <source>
        <dbReference type="Pfam" id="PF03109"/>
    </source>
</evidence>
<keyword evidence="3" id="KW-1185">Reference proteome</keyword>
<comment type="caution">
    <text evidence="2">The sequence shown here is derived from an EMBL/GenBank/DDBJ whole genome shotgun (WGS) entry which is preliminary data.</text>
</comment>
<proteinExistence type="predicted"/>
<dbReference type="OrthoDB" id="201153at2759"/>
<organism evidence="2 3">
    <name type="scientific">Dissostichus mawsoni</name>
    <name type="common">Antarctic cod</name>
    <dbReference type="NCBI Taxonomy" id="36200"/>
    <lineage>
        <taxon>Eukaryota</taxon>
        <taxon>Metazoa</taxon>
        <taxon>Chordata</taxon>
        <taxon>Craniata</taxon>
        <taxon>Vertebrata</taxon>
        <taxon>Euteleostomi</taxon>
        <taxon>Actinopterygii</taxon>
        <taxon>Neopterygii</taxon>
        <taxon>Teleostei</taxon>
        <taxon>Neoteleostei</taxon>
        <taxon>Acanthomorphata</taxon>
        <taxon>Eupercaria</taxon>
        <taxon>Perciformes</taxon>
        <taxon>Notothenioidei</taxon>
        <taxon>Nototheniidae</taxon>
        <taxon>Dissostichus</taxon>
    </lineage>
</organism>
<feature type="domain" description="ABC1 atypical kinase-like" evidence="1">
    <location>
        <begin position="122"/>
        <end position="162"/>
    </location>
</feature>
<dbReference type="AlphaFoldDB" id="A0A7J5Y7X4"/>
<name>A0A7J5Y7X4_DISMA</name>
<sequence length="168" mass="18641">MSPCPLPLITAGLSSMELFGWMKAAGRATPGGLKRAGNQPLVHMNQRLVHMNQRLLSDRSRERKVPVTRIGRLFNFGGLAVGLGFGAVAEMAKKSFQPQQKDDAVINPQLAKIFERPWAATSSPDWRSRLEFFEEKPFAAASIGQVHAARMKDGRDVAMKIQVGREWI</sequence>
<dbReference type="GO" id="GO:0006744">
    <property type="term" value="P:ubiquinone biosynthetic process"/>
    <property type="evidence" value="ECO:0007669"/>
    <property type="project" value="TreeGrafter"/>
</dbReference>
<evidence type="ECO:0000313" key="2">
    <source>
        <dbReference type="EMBL" id="KAF3845546.1"/>
    </source>
</evidence>
<evidence type="ECO:0000313" key="3">
    <source>
        <dbReference type="Proteomes" id="UP000518266"/>
    </source>
</evidence>
<dbReference type="EMBL" id="JAAKFY010000015">
    <property type="protein sequence ID" value="KAF3845546.1"/>
    <property type="molecule type" value="Genomic_DNA"/>
</dbReference>
<accession>A0A7J5Y7X4</accession>
<dbReference type="InterPro" id="IPR051409">
    <property type="entry name" value="Atypical_kinase_ADCK"/>
</dbReference>
<reference evidence="2 3" key="1">
    <citation type="submission" date="2020-03" db="EMBL/GenBank/DDBJ databases">
        <title>Dissostichus mawsoni Genome sequencing and assembly.</title>
        <authorList>
            <person name="Park H."/>
        </authorList>
    </citation>
    <scope>NUCLEOTIDE SEQUENCE [LARGE SCALE GENOMIC DNA]</scope>
    <source>
        <strain evidence="2">DM0001</strain>
        <tissue evidence="2">Muscle</tissue>
    </source>
</reference>
<dbReference type="PANTHER" id="PTHR43851:SF1">
    <property type="entry name" value="ATYPICAL KINASE COQ8A, MITOCHONDRIAL"/>
    <property type="match status" value="1"/>
</dbReference>
<dbReference type="Pfam" id="PF03109">
    <property type="entry name" value="ABC1"/>
    <property type="match status" value="1"/>
</dbReference>
<dbReference type="InterPro" id="IPR004147">
    <property type="entry name" value="ABC1_dom"/>
</dbReference>
<gene>
    <name evidence="2" type="ORF">F7725_008709</name>
</gene>